<sequence>MTVKRFNPVASATIMPAAQGKYVLASEYDNVLQQNVRMREAIEFAIAPDLWSLICADERAWRYKRGAPKYQEVLRRALDCKDGENGR</sequence>
<evidence type="ECO:0000313" key="1">
    <source>
        <dbReference type="EMBL" id="MSE15351.1"/>
    </source>
</evidence>
<protein>
    <submittedName>
        <fullName evidence="1">Uncharacterized protein</fullName>
    </submittedName>
</protein>
<proteinExistence type="predicted"/>
<comment type="caution">
    <text evidence="1">The sequence shown here is derived from an EMBL/GenBank/DDBJ whole genome shotgun (WGS) entry which is preliminary data.</text>
</comment>
<evidence type="ECO:0000313" key="2">
    <source>
        <dbReference type="Proteomes" id="UP000461948"/>
    </source>
</evidence>
<reference evidence="1 2" key="1">
    <citation type="submission" date="2019-11" db="EMBL/GenBank/DDBJ databases">
        <title>Draft Genome Sequence of Plant Growth-Promoting Rhizosphere-Associated Bacteria.</title>
        <authorList>
            <person name="Vasilyev I.Y."/>
            <person name="Radchenko V."/>
            <person name="Ilnitskaya E.V."/>
        </authorList>
    </citation>
    <scope>NUCLEOTIDE SEQUENCE [LARGE SCALE GENOMIC DNA]</scope>
    <source>
        <strain evidence="1 2">VRA_MhP_f</strain>
    </source>
</reference>
<dbReference type="Proteomes" id="UP000461948">
    <property type="component" value="Unassembled WGS sequence"/>
</dbReference>
<accession>A0A7X2MLQ1</accession>
<name>A0A7X2MLQ1_ENTAG</name>
<gene>
    <name evidence="1" type="ORF">GKC49_09450</name>
</gene>
<dbReference type="EMBL" id="WKLC01000326">
    <property type="protein sequence ID" value="MSE15351.1"/>
    <property type="molecule type" value="Genomic_DNA"/>
</dbReference>
<dbReference type="AlphaFoldDB" id="A0A7X2MLQ1"/>
<organism evidence="1 2">
    <name type="scientific">Enterobacter agglomerans</name>
    <name type="common">Erwinia herbicola</name>
    <name type="synonym">Pantoea agglomerans</name>
    <dbReference type="NCBI Taxonomy" id="549"/>
    <lineage>
        <taxon>Bacteria</taxon>
        <taxon>Pseudomonadati</taxon>
        <taxon>Pseudomonadota</taxon>
        <taxon>Gammaproteobacteria</taxon>
        <taxon>Enterobacterales</taxon>
        <taxon>Erwiniaceae</taxon>
        <taxon>Pantoea</taxon>
        <taxon>Pantoea agglomerans group</taxon>
    </lineage>
</organism>